<keyword evidence="2" id="KW-1185">Reference proteome</keyword>
<dbReference type="Proteomes" id="UP000288716">
    <property type="component" value="Unassembled WGS sequence"/>
</dbReference>
<sequence>MIDSNNQITPEKLNELEDYVCKDDEDTAISVKHVTLLMVREKLRVQRCQT</sequence>
<proteinExistence type="predicted"/>
<dbReference type="VEuPathDB" id="VectorBase:LDEU014608"/>
<accession>A0A443Q8B1</accession>
<protein>
    <submittedName>
        <fullName evidence="1">Uncharacterized protein</fullName>
    </submittedName>
</protein>
<evidence type="ECO:0000313" key="2">
    <source>
        <dbReference type="Proteomes" id="UP000288716"/>
    </source>
</evidence>
<comment type="caution">
    <text evidence="1">The sequence shown here is derived from an EMBL/GenBank/DDBJ whole genome shotgun (WGS) entry which is preliminary data.</text>
</comment>
<name>A0A443Q8B1_9ACAR</name>
<reference evidence="1 2" key="1">
    <citation type="journal article" date="2018" name="Gigascience">
        <title>Genomes of trombidid mites reveal novel predicted allergens and laterally-transferred genes associated with secondary metabolism.</title>
        <authorList>
            <person name="Dong X."/>
            <person name="Chaisiri K."/>
            <person name="Xia D."/>
            <person name="Armstrong S.D."/>
            <person name="Fang Y."/>
            <person name="Donnelly M.J."/>
            <person name="Kadowaki T."/>
            <person name="McGarry J.W."/>
            <person name="Darby A.C."/>
            <person name="Makepeace B.L."/>
        </authorList>
    </citation>
    <scope>NUCLEOTIDE SEQUENCE [LARGE SCALE GENOMIC DNA]</scope>
    <source>
        <strain evidence="1">UoL-UT</strain>
    </source>
</reference>
<dbReference type="EMBL" id="NCKV01064582">
    <property type="protein sequence ID" value="RWR99276.1"/>
    <property type="molecule type" value="Genomic_DNA"/>
</dbReference>
<evidence type="ECO:0000313" key="1">
    <source>
        <dbReference type="EMBL" id="RWR99276.1"/>
    </source>
</evidence>
<organism evidence="1 2">
    <name type="scientific">Leptotrombidium deliense</name>
    <dbReference type="NCBI Taxonomy" id="299467"/>
    <lineage>
        <taxon>Eukaryota</taxon>
        <taxon>Metazoa</taxon>
        <taxon>Ecdysozoa</taxon>
        <taxon>Arthropoda</taxon>
        <taxon>Chelicerata</taxon>
        <taxon>Arachnida</taxon>
        <taxon>Acari</taxon>
        <taxon>Acariformes</taxon>
        <taxon>Trombidiformes</taxon>
        <taxon>Prostigmata</taxon>
        <taxon>Anystina</taxon>
        <taxon>Parasitengona</taxon>
        <taxon>Trombiculoidea</taxon>
        <taxon>Trombiculidae</taxon>
        <taxon>Leptotrombidium</taxon>
    </lineage>
</organism>
<gene>
    <name evidence="1" type="ORF">B4U80_00039</name>
</gene>
<dbReference type="AlphaFoldDB" id="A0A443Q8B1"/>